<dbReference type="SMART" id="SM00260">
    <property type="entry name" value="CheW"/>
    <property type="match status" value="1"/>
</dbReference>
<protein>
    <submittedName>
        <fullName evidence="2">Purine-binding chemotaxis protein CheW</fullName>
    </submittedName>
</protein>
<dbReference type="PANTHER" id="PTHR22617">
    <property type="entry name" value="CHEMOTAXIS SENSOR HISTIDINE KINASE-RELATED"/>
    <property type="match status" value="1"/>
</dbReference>
<dbReference type="InterPro" id="IPR002545">
    <property type="entry name" value="CheW-lke_dom"/>
</dbReference>
<dbReference type="Gene3D" id="2.40.50.180">
    <property type="entry name" value="CheA-289, Domain 4"/>
    <property type="match status" value="1"/>
</dbReference>
<accession>A0ABS2QES0</accession>
<evidence type="ECO:0000259" key="1">
    <source>
        <dbReference type="PROSITE" id="PS50851"/>
    </source>
</evidence>
<dbReference type="Proteomes" id="UP000823486">
    <property type="component" value="Unassembled WGS sequence"/>
</dbReference>
<comment type="caution">
    <text evidence="2">The sequence shown here is derived from an EMBL/GenBank/DDBJ whole genome shotgun (WGS) entry which is preliminary data.</text>
</comment>
<evidence type="ECO:0000313" key="2">
    <source>
        <dbReference type="EMBL" id="MBM7690806.1"/>
    </source>
</evidence>
<dbReference type="InterPro" id="IPR039315">
    <property type="entry name" value="CheW"/>
</dbReference>
<keyword evidence="3" id="KW-1185">Reference proteome</keyword>
<dbReference type="SUPFAM" id="SSF50341">
    <property type="entry name" value="CheW-like"/>
    <property type="match status" value="1"/>
</dbReference>
<proteinExistence type="predicted"/>
<dbReference type="PROSITE" id="PS50851">
    <property type="entry name" value="CHEW"/>
    <property type="match status" value="1"/>
</dbReference>
<name>A0ABS2QES0_9BACI</name>
<evidence type="ECO:0000313" key="3">
    <source>
        <dbReference type="Proteomes" id="UP000823486"/>
    </source>
</evidence>
<organism evidence="2 3">
    <name type="scientific">Peribacillus deserti</name>
    <dbReference type="NCBI Taxonomy" id="673318"/>
    <lineage>
        <taxon>Bacteria</taxon>
        <taxon>Bacillati</taxon>
        <taxon>Bacillota</taxon>
        <taxon>Bacilli</taxon>
        <taxon>Bacillales</taxon>
        <taxon>Bacillaceae</taxon>
        <taxon>Peribacillus</taxon>
    </lineage>
</organism>
<reference evidence="2 3" key="1">
    <citation type="submission" date="2021-01" db="EMBL/GenBank/DDBJ databases">
        <title>Genomic Encyclopedia of Type Strains, Phase IV (KMG-IV): sequencing the most valuable type-strain genomes for metagenomic binning, comparative biology and taxonomic classification.</title>
        <authorList>
            <person name="Goeker M."/>
        </authorList>
    </citation>
    <scope>NUCLEOTIDE SEQUENCE [LARGE SCALE GENOMIC DNA]</scope>
    <source>
        <strain evidence="2 3">DSM 105482</strain>
    </source>
</reference>
<feature type="domain" description="CheW-like" evidence="1">
    <location>
        <begin position="3"/>
        <end position="143"/>
    </location>
</feature>
<dbReference type="EMBL" id="JAFBFI010000001">
    <property type="protein sequence ID" value="MBM7690806.1"/>
    <property type="molecule type" value="Genomic_DNA"/>
</dbReference>
<dbReference type="InterPro" id="IPR036061">
    <property type="entry name" value="CheW-like_dom_sf"/>
</dbReference>
<sequence length="153" mass="17348">MESVKYVVFLAGEEEFGIPVSQVISIEKIGEITEMPNCQDFMVGVSLYREKVIPVIDMIRVLYKRSYTSMNPSNRMILINIRNRAVGLIVEGAKEILDILPENIKKRDGIISQNTNYVQGFVSTDTGLITLIDLEVLFDNLEKVDTIQDYAKN</sequence>
<gene>
    <name evidence="2" type="ORF">JOC77_000209</name>
</gene>
<dbReference type="PANTHER" id="PTHR22617:SF23">
    <property type="entry name" value="CHEMOTAXIS PROTEIN CHEW"/>
    <property type="match status" value="1"/>
</dbReference>
<dbReference type="RefSeq" id="WP_204537486.1">
    <property type="nucleotide sequence ID" value="NZ_JAFBFI010000001.1"/>
</dbReference>
<dbReference type="Pfam" id="PF01584">
    <property type="entry name" value="CheW"/>
    <property type="match status" value="1"/>
</dbReference>
<dbReference type="Gene3D" id="2.30.30.40">
    <property type="entry name" value="SH3 Domains"/>
    <property type="match status" value="1"/>
</dbReference>